<dbReference type="Gene3D" id="3.40.50.2000">
    <property type="entry name" value="Glycogen Phosphorylase B"/>
    <property type="match status" value="2"/>
</dbReference>
<dbReference type="InterPro" id="IPR028098">
    <property type="entry name" value="Glyco_trans_4-like_N"/>
</dbReference>
<dbReference type="NCBIfam" id="TIGR03999">
    <property type="entry name" value="thiol_BshA"/>
    <property type="match status" value="1"/>
</dbReference>
<evidence type="ECO:0000259" key="2">
    <source>
        <dbReference type="Pfam" id="PF13439"/>
    </source>
</evidence>
<dbReference type="EMBL" id="FUXM01000003">
    <property type="protein sequence ID" value="SJZ61585.1"/>
    <property type="molecule type" value="Genomic_DNA"/>
</dbReference>
<dbReference type="Proteomes" id="UP000189933">
    <property type="component" value="Unassembled WGS sequence"/>
</dbReference>
<gene>
    <name evidence="3" type="ORF">SAMN02745885_00413</name>
</gene>
<dbReference type="PANTHER" id="PTHR12526:SF599">
    <property type="entry name" value="N-ACETYL-ALPHA-D-GLUCOSAMINYL L-MALATE SYNTHASE"/>
    <property type="match status" value="1"/>
</dbReference>
<dbReference type="Pfam" id="PF00534">
    <property type="entry name" value="Glycos_transf_1"/>
    <property type="match status" value="1"/>
</dbReference>
<name>A0A1T4M3W9_9FIRM</name>
<feature type="domain" description="Glycosyl transferase family 1" evidence="1">
    <location>
        <begin position="193"/>
        <end position="350"/>
    </location>
</feature>
<proteinExistence type="predicted"/>
<reference evidence="4" key="1">
    <citation type="submission" date="2017-02" db="EMBL/GenBank/DDBJ databases">
        <authorList>
            <person name="Varghese N."/>
            <person name="Submissions S."/>
        </authorList>
    </citation>
    <scope>NUCLEOTIDE SEQUENCE [LARGE SCALE GENOMIC DNA]</scope>
    <source>
        <strain evidence="4">DSM 16521</strain>
    </source>
</reference>
<dbReference type="SUPFAM" id="SSF53756">
    <property type="entry name" value="UDP-Glycosyltransferase/glycogen phosphorylase"/>
    <property type="match status" value="1"/>
</dbReference>
<dbReference type="Pfam" id="PF13439">
    <property type="entry name" value="Glyco_transf_4"/>
    <property type="match status" value="1"/>
</dbReference>
<dbReference type="InterPro" id="IPR023881">
    <property type="entry name" value="Thiol_BshA"/>
</dbReference>
<dbReference type="RefSeq" id="WP_078664565.1">
    <property type="nucleotide sequence ID" value="NZ_FUXM01000003.1"/>
</dbReference>
<accession>A0A1T4M3W9</accession>
<evidence type="ECO:0000313" key="4">
    <source>
        <dbReference type="Proteomes" id="UP000189933"/>
    </source>
</evidence>
<dbReference type="GO" id="GO:0071793">
    <property type="term" value="P:bacillithiol biosynthetic process"/>
    <property type="evidence" value="ECO:0007669"/>
    <property type="project" value="InterPro"/>
</dbReference>
<protein>
    <submittedName>
        <fullName evidence="3">N-acetyl-alpha-D-glucosaminyl L-malate synthase BshA</fullName>
    </submittedName>
</protein>
<dbReference type="AlphaFoldDB" id="A0A1T4M3W9"/>
<evidence type="ECO:0000259" key="1">
    <source>
        <dbReference type="Pfam" id="PF00534"/>
    </source>
</evidence>
<dbReference type="InterPro" id="IPR001296">
    <property type="entry name" value="Glyco_trans_1"/>
</dbReference>
<keyword evidence="4" id="KW-1185">Reference proteome</keyword>
<dbReference type="PANTHER" id="PTHR12526">
    <property type="entry name" value="GLYCOSYLTRANSFERASE"/>
    <property type="match status" value="1"/>
</dbReference>
<dbReference type="GO" id="GO:0016757">
    <property type="term" value="F:glycosyltransferase activity"/>
    <property type="evidence" value="ECO:0007669"/>
    <property type="project" value="InterPro"/>
</dbReference>
<dbReference type="OrthoDB" id="9810929at2"/>
<evidence type="ECO:0000313" key="3">
    <source>
        <dbReference type="EMBL" id="SJZ61585.1"/>
    </source>
</evidence>
<organism evidence="3 4">
    <name type="scientific">Carboxydocella sporoproducens DSM 16521</name>
    <dbReference type="NCBI Taxonomy" id="1121270"/>
    <lineage>
        <taxon>Bacteria</taxon>
        <taxon>Bacillati</taxon>
        <taxon>Bacillota</taxon>
        <taxon>Clostridia</taxon>
        <taxon>Eubacteriales</taxon>
        <taxon>Clostridiales Family XVI. Incertae Sedis</taxon>
        <taxon>Carboxydocella</taxon>
    </lineage>
</organism>
<feature type="domain" description="Glycosyltransferase subfamily 4-like N-terminal" evidence="2">
    <location>
        <begin position="11"/>
        <end position="178"/>
    </location>
</feature>
<sequence length="381" mass="42454">MKIGIVCYPSYGGSGVVATELAEALAERGHEVHIISYERPFRLRSFHQNLFLHEVTAVDYPVFKFPPYDLALAGTIYEVARTKGLDLVHAHYAIPHAVSAYLAKAMLAQERNLPLVTTLHGTDITVVGQEPQLYEVVRFSLQASDGVTAVSRALAEEAAGVFGYQQPIEVIYNFVDPEIYRRQFCPARRAFYARPDEKILCHISNFREVKRIPDVLRIFALVNRQVPSRLLLIGDGPERSAAQYLAQELGVLERVHFLGKQEFVVPLLSISDLFLLPSAKESFGLAALEAMACEVPVVTTNTGGLPEVVTDGVTGIIEPVGAVEAMARRAIALLQNEEEHRRMAEAARQQALNRFREKEIVTCYENYYLGILRNTLSRGQS</sequence>